<keyword evidence="6 8" id="KW-0472">Membrane</keyword>
<dbReference type="PROSITE" id="PS50836">
    <property type="entry name" value="DOMON"/>
    <property type="match status" value="2"/>
</dbReference>
<name>A0AAD7LXT1_QUISA</name>
<dbReference type="PROSITE" id="PS51549">
    <property type="entry name" value="DM13"/>
    <property type="match status" value="1"/>
</dbReference>
<evidence type="ECO:0000256" key="9">
    <source>
        <dbReference type="SAM" id="SignalP"/>
    </source>
</evidence>
<dbReference type="InterPro" id="IPR019545">
    <property type="entry name" value="DM13_domain"/>
</dbReference>
<feature type="transmembrane region" description="Helical" evidence="8">
    <location>
        <begin position="714"/>
        <end position="734"/>
    </location>
</feature>
<evidence type="ECO:0000256" key="6">
    <source>
        <dbReference type="ARBA" id="ARBA00023136"/>
    </source>
</evidence>
<dbReference type="PANTHER" id="PTHR47281:SF1">
    <property type="entry name" value="OS09G0557700 PROTEIN"/>
    <property type="match status" value="1"/>
</dbReference>
<dbReference type="InterPro" id="IPR057443">
    <property type="entry name" value="At5g54830-like"/>
</dbReference>
<keyword evidence="9" id="KW-0732">Signal</keyword>
<dbReference type="PROSITE" id="PS50939">
    <property type="entry name" value="CYTOCHROME_B561"/>
    <property type="match status" value="1"/>
</dbReference>
<sequence>MLQKLIFLGLLFNLFLFGYADPGSNCSMKSPFVNLESEFKMFQHQIRGRLKVINDCSFRVSQFDMLSGSDVHWWGANDTGFDNLTAGFVVSDHELNDTYKNSSFVVHLREHLTWDKIQVLAVWDRPTASDFGHVVLGNLTNETVNSPDLAPSPSSGIDSQNATEPTMFYNCKVLSENYRLRWTLSAEKDYIDIGLEAATGIMNYMAFGWANPNATSDLMLGADVVVAGFKEEGLPFVDDYYITKYMECTVNNDGSAQGVCPDILYEGSNSVGLLNNTELLYGHRRDGVSFIRFRRLLNPADKKYDLPVNHTANMTVIWAVGSIRPPDTLRPYYLPQNHGEPPLVAYGHLVLNVSEHMDDCLGPLDAQEKEDQDLIIADAKVPLVVTSGPALHYPNPPNPPKVLYVNKKETPVLRVERGVPVKFSIQAGHDVALYFTSDPLGGNATLRNGTETIYAGGPDAEGVQASPTELVWAPDRNTPDEVYYQSLFELKMGWRVQVVDGGLPDMYNNSVVLDDQQVTFFWTLAGESISVAARGEKKSGYLAIGFGSGMVNSYVYVGWIDENGVGRVNTYWIDGQDASSIHQTQENLTNVRCKTENGIITLEFTRPLNPSCNRANKPECNNIIDPTTPLKVIWAMGARWTDKQLSERNMHSVTSSRPVRVLLMRGSAEAEQDLHPVLAVHGFMMFLAWGILLPAGVLAARYLKHVKGDKWYQIHVYLQYSGLAIVLLALLFAVAELRGFYVSSLHVKFGIAAIFLACLQPLNASLRPQRPDNGEEVSSKRLLWEYFHVIVGRSAIVVGIAALFTGMKHLGDRYGAENVHGLNWALVGWFLVGALMVIYLEYCERQRRRDRLFGRSSWVLGNVEEDDSIDLLSSTRTHAKREPQSSGRMEVQLEPFSR</sequence>
<proteinExistence type="predicted"/>
<organism evidence="13 14">
    <name type="scientific">Quillaja saponaria</name>
    <name type="common">Soap bark tree</name>
    <dbReference type="NCBI Taxonomy" id="32244"/>
    <lineage>
        <taxon>Eukaryota</taxon>
        <taxon>Viridiplantae</taxon>
        <taxon>Streptophyta</taxon>
        <taxon>Embryophyta</taxon>
        <taxon>Tracheophyta</taxon>
        <taxon>Spermatophyta</taxon>
        <taxon>Magnoliopsida</taxon>
        <taxon>eudicotyledons</taxon>
        <taxon>Gunneridae</taxon>
        <taxon>Pentapetalae</taxon>
        <taxon>rosids</taxon>
        <taxon>fabids</taxon>
        <taxon>Fabales</taxon>
        <taxon>Quillajaceae</taxon>
        <taxon>Quillaja</taxon>
    </lineage>
</organism>
<feature type="region of interest" description="Disordered" evidence="7">
    <location>
        <begin position="875"/>
        <end position="898"/>
    </location>
</feature>
<dbReference type="SMART" id="SM00664">
    <property type="entry name" value="DoH"/>
    <property type="match status" value="2"/>
</dbReference>
<evidence type="ECO:0000313" key="13">
    <source>
        <dbReference type="EMBL" id="KAJ7966247.1"/>
    </source>
</evidence>
<feature type="domain" description="DOMON" evidence="10">
    <location>
        <begin position="516"/>
        <end position="637"/>
    </location>
</feature>
<dbReference type="InterPro" id="IPR006593">
    <property type="entry name" value="Cyt_b561/ferric_Rdtase_TM"/>
</dbReference>
<evidence type="ECO:0000256" key="8">
    <source>
        <dbReference type="SAM" id="Phobius"/>
    </source>
</evidence>
<keyword evidence="4" id="KW-0249">Electron transport</keyword>
<evidence type="ECO:0000256" key="5">
    <source>
        <dbReference type="ARBA" id="ARBA00022989"/>
    </source>
</evidence>
<feature type="signal peptide" evidence="9">
    <location>
        <begin position="1"/>
        <end position="20"/>
    </location>
</feature>
<feature type="transmembrane region" description="Helical" evidence="8">
    <location>
        <begin position="783"/>
        <end position="804"/>
    </location>
</feature>
<dbReference type="EMBL" id="JARAOO010000006">
    <property type="protein sequence ID" value="KAJ7966248.1"/>
    <property type="molecule type" value="Genomic_DNA"/>
</dbReference>
<evidence type="ECO:0000259" key="12">
    <source>
        <dbReference type="PROSITE" id="PS51549"/>
    </source>
</evidence>
<feature type="domain" description="DM13" evidence="12">
    <location>
        <begin position="33"/>
        <end position="137"/>
    </location>
</feature>
<evidence type="ECO:0000259" key="10">
    <source>
        <dbReference type="PROSITE" id="PS50836"/>
    </source>
</evidence>
<evidence type="ECO:0000256" key="2">
    <source>
        <dbReference type="ARBA" id="ARBA00022448"/>
    </source>
</evidence>
<dbReference type="EMBL" id="JARAOO010000006">
    <property type="protein sequence ID" value="KAJ7966247.1"/>
    <property type="molecule type" value="Genomic_DNA"/>
</dbReference>
<feature type="transmembrane region" description="Helical" evidence="8">
    <location>
        <begin position="678"/>
        <end position="702"/>
    </location>
</feature>
<dbReference type="KEGG" id="qsa:O6P43_015750"/>
<dbReference type="Proteomes" id="UP001163823">
    <property type="component" value="Chromosome 6"/>
</dbReference>
<keyword evidence="14" id="KW-1185">Reference proteome</keyword>
<evidence type="ECO:0000256" key="3">
    <source>
        <dbReference type="ARBA" id="ARBA00022692"/>
    </source>
</evidence>
<evidence type="ECO:0000256" key="7">
    <source>
        <dbReference type="SAM" id="MobiDB-lite"/>
    </source>
</evidence>
<dbReference type="CDD" id="cd08760">
    <property type="entry name" value="Cyt_b561_FRRS1_like"/>
    <property type="match status" value="1"/>
</dbReference>
<evidence type="ECO:0000313" key="14">
    <source>
        <dbReference type="Proteomes" id="UP001163823"/>
    </source>
</evidence>
<comment type="subcellular location">
    <subcellularLocation>
        <location evidence="1">Membrane</location>
    </subcellularLocation>
</comment>
<evidence type="ECO:0000256" key="4">
    <source>
        <dbReference type="ARBA" id="ARBA00022982"/>
    </source>
</evidence>
<dbReference type="Gene3D" id="2.60.40.1210">
    <property type="entry name" value="Cellobiose dehydrogenase, cytochrome domain"/>
    <property type="match status" value="1"/>
</dbReference>
<dbReference type="InterPro" id="IPR005018">
    <property type="entry name" value="DOMON_domain"/>
</dbReference>
<comment type="caution">
    <text evidence="13">The sequence shown here is derived from an EMBL/GenBank/DDBJ whole genome shotgun (WGS) entry which is preliminary data.</text>
</comment>
<dbReference type="Pfam" id="PF03351">
    <property type="entry name" value="DOMON"/>
    <property type="match status" value="2"/>
</dbReference>
<feature type="domain" description="DOMON" evidence="10">
    <location>
        <begin position="176"/>
        <end position="321"/>
    </location>
</feature>
<accession>A0AAD7LXT1</accession>
<dbReference type="Gene3D" id="1.20.120.1770">
    <property type="match status" value="1"/>
</dbReference>
<evidence type="ECO:0000259" key="11">
    <source>
        <dbReference type="PROSITE" id="PS50939"/>
    </source>
</evidence>
<dbReference type="InterPro" id="IPR045879">
    <property type="entry name" value="B561A"/>
</dbReference>
<dbReference type="GO" id="GO:0016020">
    <property type="term" value="C:membrane"/>
    <property type="evidence" value="ECO:0007669"/>
    <property type="project" value="UniProtKB-SubCell"/>
</dbReference>
<feature type="transmembrane region" description="Helical" evidence="8">
    <location>
        <begin position="740"/>
        <end position="762"/>
    </location>
</feature>
<dbReference type="PANTHER" id="PTHR47281">
    <property type="entry name" value="OS09G0557700 PROTEIN"/>
    <property type="match status" value="1"/>
</dbReference>
<feature type="transmembrane region" description="Helical" evidence="8">
    <location>
        <begin position="824"/>
        <end position="842"/>
    </location>
</feature>
<keyword evidence="2" id="KW-0813">Transport</keyword>
<dbReference type="SMART" id="SM00686">
    <property type="entry name" value="DM13"/>
    <property type="match status" value="1"/>
</dbReference>
<feature type="domain" description="Cytochrome b561" evidence="11">
    <location>
        <begin position="645"/>
        <end position="843"/>
    </location>
</feature>
<dbReference type="Pfam" id="PF03188">
    <property type="entry name" value="Cytochrom_B561"/>
    <property type="match status" value="1"/>
</dbReference>
<reference evidence="13" key="1">
    <citation type="journal article" date="2023" name="Science">
        <title>Elucidation of the pathway for biosynthesis of saponin adjuvants from the soapbark tree.</title>
        <authorList>
            <person name="Reed J."/>
            <person name="Orme A."/>
            <person name="El-Demerdash A."/>
            <person name="Owen C."/>
            <person name="Martin L.B.B."/>
            <person name="Misra R.C."/>
            <person name="Kikuchi S."/>
            <person name="Rejzek M."/>
            <person name="Martin A.C."/>
            <person name="Harkess A."/>
            <person name="Leebens-Mack J."/>
            <person name="Louveau T."/>
            <person name="Stephenson M.J."/>
            <person name="Osbourn A."/>
        </authorList>
    </citation>
    <scope>NUCLEOTIDE SEQUENCE</scope>
    <source>
        <strain evidence="13">S10</strain>
    </source>
</reference>
<protein>
    <submittedName>
        <fullName evidence="13">Cytochrome b561 and DOMON domain-containing protein</fullName>
    </submittedName>
</protein>
<dbReference type="InterPro" id="IPR045266">
    <property type="entry name" value="DOH_DOMON"/>
</dbReference>
<dbReference type="AlphaFoldDB" id="A0AAD7LXT1"/>
<dbReference type="SMART" id="SM00665">
    <property type="entry name" value="B561"/>
    <property type="match status" value="1"/>
</dbReference>
<dbReference type="Pfam" id="PF10517">
    <property type="entry name" value="DM13"/>
    <property type="match status" value="1"/>
</dbReference>
<feature type="chain" id="PRO_5042441980" evidence="9">
    <location>
        <begin position="21"/>
        <end position="898"/>
    </location>
</feature>
<evidence type="ECO:0000256" key="1">
    <source>
        <dbReference type="ARBA" id="ARBA00004370"/>
    </source>
</evidence>
<keyword evidence="3 8" id="KW-0812">Transmembrane</keyword>
<dbReference type="Pfam" id="PF25489">
    <property type="entry name" value="At5g54830"/>
    <property type="match status" value="1"/>
</dbReference>
<dbReference type="CDD" id="cd09631">
    <property type="entry name" value="DOMON_DOH"/>
    <property type="match status" value="2"/>
</dbReference>
<gene>
    <name evidence="13" type="ORF">O6P43_015750</name>
</gene>
<keyword evidence="5 8" id="KW-1133">Transmembrane helix</keyword>